<evidence type="ECO:0000256" key="1">
    <source>
        <dbReference type="ARBA" id="ARBA00022737"/>
    </source>
</evidence>
<dbReference type="Proteomes" id="UP000013827">
    <property type="component" value="Unassembled WGS sequence"/>
</dbReference>
<evidence type="ECO:0000259" key="4">
    <source>
        <dbReference type="SMART" id="SM00256"/>
    </source>
</evidence>
<dbReference type="PANTHER" id="PTHR22870">
    <property type="entry name" value="REGULATOR OF CHROMOSOME CONDENSATION"/>
    <property type="match status" value="1"/>
</dbReference>
<feature type="region of interest" description="Disordered" evidence="3">
    <location>
        <begin position="508"/>
        <end position="533"/>
    </location>
</feature>
<sequence>MNLDPGGTNGVAALALQLALEHPACELAGTLAAAVAAVLGGQDVATAVAMHRAKHAREWAQRQARDALQRAAARLALDPGWSSFGGDAALDAMAAEVSDVAVRAHPIFGEQDPPVPDGEVDKAARDVVEAWSLAKAVVSRLIATEAEKLQAELPAAQDLLPQIMASVRQGGVEVNAAAGQAIQEWSEERLTARRRDALVSSALSEALSKRRLRLPDAATRKIRAALLAAVARGDHLEAAVAAALDEAEARQVRRRVSQTVWDPSSNEVAKTSGLLAFMPFKSGGDAALDHDVLHHVFSLLPFHCLRSLALVCKRWRSVATDPSWKPDVVVYAWGSPDVSGIAGGSSVPRLLPFSRMHEVRSLTCADNATLALGMDGSVWHWGRSWLPHGDAVPEPVRIPELSGVAALSATPPGYDHERSQRRGFSAAAVTHGGHLWVFGTSFSVEGVAAGVAAEECRQLLQRERLVVRPRRVLRFGGAPAASAAVAQVAVGLRFLAVATRPLAAEGLAASSASPPATASTASPADDPTASAPERRSSQVFTVGVFCEPGDAHALRAWEGLAGVPLRQLCAGSFHCCALSTSGELYTWGHPLGRDVSNGNLLGHGPIPLPAEHAPLAQPPRRVAGLAQHPVAEVSCSTYSVLALTTDGRAFTWGDSDGDALGHDEDECSAPRWLDAPSLRGQNFAHGAVAYTNAAVATTDGRVFMWGGNAWERGIAAGRAARGPSEITWSGAPPCYQCTSVSLAWRHGYLLFHKRA</sequence>
<evidence type="ECO:0000256" key="2">
    <source>
        <dbReference type="PROSITE-ProRule" id="PRU00235"/>
    </source>
</evidence>
<feature type="repeat" description="RCC1" evidence="2">
    <location>
        <begin position="582"/>
        <end position="646"/>
    </location>
</feature>
<dbReference type="Gene3D" id="1.20.1280.50">
    <property type="match status" value="1"/>
</dbReference>
<dbReference type="SMART" id="SM00256">
    <property type="entry name" value="FBOX"/>
    <property type="match status" value="1"/>
</dbReference>
<dbReference type="CDD" id="cd09917">
    <property type="entry name" value="F-box_SF"/>
    <property type="match status" value="1"/>
</dbReference>
<keyword evidence="6" id="KW-1185">Reference proteome</keyword>
<dbReference type="InterPro" id="IPR001810">
    <property type="entry name" value="F-box_dom"/>
</dbReference>
<name>A0A0D3HYF3_EMIH1</name>
<dbReference type="HOGENOM" id="CLU_368986_0_0_1"/>
<dbReference type="PROSITE" id="PS50012">
    <property type="entry name" value="RCC1_3"/>
    <property type="match status" value="1"/>
</dbReference>
<proteinExistence type="predicted"/>
<dbReference type="InterPro" id="IPR051210">
    <property type="entry name" value="Ub_ligase/GEF_domain"/>
</dbReference>
<dbReference type="RefSeq" id="XP_005756467.1">
    <property type="nucleotide sequence ID" value="XM_005756410.1"/>
</dbReference>
<dbReference type="Gene3D" id="2.130.10.30">
    <property type="entry name" value="Regulator of chromosome condensation 1/beta-lactamase-inhibitor protein II"/>
    <property type="match status" value="2"/>
</dbReference>
<dbReference type="PANTHER" id="PTHR22870:SF408">
    <property type="entry name" value="OS09G0560450 PROTEIN"/>
    <property type="match status" value="1"/>
</dbReference>
<dbReference type="InterPro" id="IPR000408">
    <property type="entry name" value="Reg_chr_condens"/>
</dbReference>
<dbReference type="InterPro" id="IPR036047">
    <property type="entry name" value="F-box-like_dom_sf"/>
</dbReference>
<evidence type="ECO:0000313" key="6">
    <source>
        <dbReference type="Proteomes" id="UP000013827"/>
    </source>
</evidence>
<keyword evidence="1" id="KW-0677">Repeat</keyword>
<accession>A0A0D3HYF3</accession>
<reference evidence="6" key="1">
    <citation type="journal article" date="2013" name="Nature">
        <title>Pan genome of the phytoplankton Emiliania underpins its global distribution.</title>
        <authorList>
            <person name="Read B.A."/>
            <person name="Kegel J."/>
            <person name="Klute M.J."/>
            <person name="Kuo A."/>
            <person name="Lefebvre S.C."/>
            <person name="Maumus F."/>
            <person name="Mayer C."/>
            <person name="Miller J."/>
            <person name="Monier A."/>
            <person name="Salamov A."/>
            <person name="Young J."/>
            <person name="Aguilar M."/>
            <person name="Claverie J.M."/>
            <person name="Frickenhaus S."/>
            <person name="Gonzalez K."/>
            <person name="Herman E.K."/>
            <person name="Lin Y.C."/>
            <person name="Napier J."/>
            <person name="Ogata H."/>
            <person name="Sarno A.F."/>
            <person name="Shmutz J."/>
            <person name="Schroeder D."/>
            <person name="de Vargas C."/>
            <person name="Verret F."/>
            <person name="von Dassow P."/>
            <person name="Valentin K."/>
            <person name="Van de Peer Y."/>
            <person name="Wheeler G."/>
            <person name="Dacks J.B."/>
            <person name="Delwiche C.F."/>
            <person name="Dyhrman S.T."/>
            <person name="Glockner G."/>
            <person name="John U."/>
            <person name="Richards T."/>
            <person name="Worden A.Z."/>
            <person name="Zhang X."/>
            <person name="Grigoriev I.V."/>
            <person name="Allen A.E."/>
            <person name="Bidle K."/>
            <person name="Borodovsky M."/>
            <person name="Bowler C."/>
            <person name="Brownlee C."/>
            <person name="Cock J.M."/>
            <person name="Elias M."/>
            <person name="Gladyshev V.N."/>
            <person name="Groth M."/>
            <person name="Guda C."/>
            <person name="Hadaegh A."/>
            <person name="Iglesias-Rodriguez M.D."/>
            <person name="Jenkins J."/>
            <person name="Jones B.M."/>
            <person name="Lawson T."/>
            <person name="Leese F."/>
            <person name="Lindquist E."/>
            <person name="Lobanov A."/>
            <person name="Lomsadze A."/>
            <person name="Malik S.B."/>
            <person name="Marsh M.E."/>
            <person name="Mackinder L."/>
            <person name="Mock T."/>
            <person name="Mueller-Roeber B."/>
            <person name="Pagarete A."/>
            <person name="Parker M."/>
            <person name="Probert I."/>
            <person name="Quesneville H."/>
            <person name="Raines C."/>
            <person name="Rensing S.A."/>
            <person name="Riano-Pachon D.M."/>
            <person name="Richier S."/>
            <person name="Rokitta S."/>
            <person name="Shiraiwa Y."/>
            <person name="Soanes D.M."/>
            <person name="van der Giezen M."/>
            <person name="Wahlund T.M."/>
            <person name="Williams B."/>
            <person name="Wilson W."/>
            <person name="Wolfe G."/>
            <person name="Wurch L.L."/>
        </authorList>
    </citation>
    <scope>NUCLEOTIDE SEQUENCE</scope>
</reference>
<organism evidence="5 6">
    <name type="scientific">Emiliania huxleyi (strain CCMP1516)</name>
    <dbReference type="NCBI Taxonomy" id="280463"/>
    <lineage>
        <taxon>Eukaryota</taxon>
        <taxon>Haptista</taxon>
        <taxon>Haptophyta</taxon>
        <taxon>Prymnesiophyceae</taxon>
        <taxon>Isochrysidales</taxon>
        <taxon>Noelaerhabdaceae</taxon>
        <taxon>Emiliania</taxon>
    </lineage>
</organism>
<evidence type="ECO:0000313" key="5">
    <source>
        <dbReference type="EnsemblProtists" id="EOD04038"/>
    </source>
</evidence>
<dbReference type="Pfam" id="PF13540">
    <property type="entry name" value="RCC1_2"/>
    <property type="match status" value="1"/>
</dbReference>
<evidence type="ECO:0000256" key="3">
    <source>
        <dbReference type="SAM" id="MobiDB-lite"/>
    </source>
</evidence>
<dbReference type="PRINTS" id="PR00633">
    <property type="entry name" value="RCCNDNSATION"/>
</dbReference>
<dbReference type="GeneID" id="17250243"/>
<dbReference type="KEGG" id="ehx:EMIHUDRAFT_439255"/>
<protein>
    <recommendedName>
        <fullName evidence="4">F-box domain-containing protein</fullName>
    </recommendedName>
</protein>
<dbReference type="Pfam" id="PF12937">
    <property type="entry name" value="F-box-like"/>
    <property type="match status" value="1"/>
</dbReference>
<dbReference type="InterPro" id="IPR009091">
    <property type="entry name" value="RCC1/BLIP-II"/>
</dbReference>
<reference evidence="5" key="2">
    <citation type="submission" date="2024-10" db="UniProtKB">
        <authorList>
            <consortium name="EnsemblProtists"/>
        </authorList>
    </citation>
    <scope>IDENTIFICATION</scope>
</reference>
<dbReference type="SUPFAM" id="SSF81383">
    <property type="entry name" value="F-box domain"/>
    <property type="match status" value="1"/>
</dbReference>
<dbReference type="SUPFAM" id="SSF50985">
    <property type="entry name" value="RCC1/BLIP-II"/>
    <property type="match status" value="2"/>
</dbReference>
<dbReference type="AlphaFoldDB" id="A0A0D3HYF3"/>
<feature type="compositionally biased region" description="Low complexity" evidence="3">
    <location>
        <begin position="508"/>
        <end position="531"/>
    </location>
</feature>
<dbReference type="PaxDb" id="2903-EOD04038"/>
<dbReference type="EnsemblProtists" id="EOD04038">
    <property type="protein sequence ID" value="EOD04038"/>
    <property type="gene ID" value="EMIHUDRAFT_439255"/>
</dbReference>
<feature type="domain" description="F-box" evidence="4">
    <location>
        <begin position="288"/>
        <end position="327"/>
    </location>
</feature>